<dbReference type="Pfam" id="PF00839">
    <property type="entry name" value="Cys_rich_FGFR"/>
    <property type="match status" value="2"/>
</dbReference>
<proteinExistence type="predicted"/>
<dbReference type="PROSITE" id="PS51257">
    <property type="entry name" value="PROKAR_LIPOPROTEIN"/>
    <property type="match status" value="1"/>
</dbReference>
<feature type="chain" id="PRO_5031246499" description="Cysteine rich repeat protein" evidence="1">
    <location>
        <begin position="20"/>
        <end position="140"/>
    </location>
</feature>
<evidence type="ECO:0000256" key="1">
    <source>
        <dbReference type="SAM" id="SignalP"/>
    </source>
</evidence>
<keyword evidence="1" id="KW-0732">Signal</keyword>
<name>A0A7W8XW59_9HYPH</name>
<organism evidence="2 3">
    <name type="scientific">Rhizobium paranaense</name>
    <dbReference type="NCBI Taxonomy" id="1650438"/>
    <lineage>
        <taxon>Bacteria</taxon>
        <taxon>Pseudomonadati</taxon>
        <taxon>Pseudomonadota</taxon>
        <taxon>Alphaproteobacteria</taxon>
        <taxon>Hyphomicrobiales</taxon>
        <taxon>Rhizobiaceae</taxon>
        <taxon>Rhizobium/Agrobacterium group</taxon>
        <taxon>Rhizobium</taxon>
    </lineage>
</organism>
<keyword evidence="3" id="KW-1185">Reference proteome</keyword>
<sequence>MSRSSNLFAAVMLACVSHAGLLQAETMSYADAVTKLADDCGADIRKFCKGLNLGGGRIADCLEQNAAKVSPTCKSSVTSVVQSITQREQAQSAYSDACRGDIAMRCKGVKGDGYILACLIKGTKLVSNKCNNAITDAGWR</sequence>
<dbReference type="PANTHER" id="PTHR11884">
    <property type="entry name" value="SELECTIN LIGAND RELATED"/>
    <property type="match status" value="1"/>
</dbReference>
<dbReference type="EMBL" id="JACHBI010000013">
    <property type="protein sequence ID" value="MBB5576626.1"/>
    <property type="molecule type" value="Genomic_DNA"/>
</dbReference>
<dbReference type="RefSeq" id="WP_183939954.1">
    <property type="nucleotide sequence ID" value="NZ_JACHBI010000013.1"/>
</dbReference>
<reference evidence="2 3" key="1">
    <citation type="submission" date="2020-08" db="EMBL/GenBank/DDBJ databases">
        <title>Genomic Encyclopedia of Type Strains, Phase IV (KMG-V): Genome sequencing to study the core and pangenomes of soil and plant-associated prokaryotes.</title>
        <authorList>
            <person name="Whitman W."/>
        </authorList>
    </citation>
    <scope>NUCLEOTIDE SEQUENCE [LARGE SCALE GENOMIC DNA]</scope>
    <source>
        <strain evidence="2 3">SEMIA 4064</strain>
    </source>
</reference>
<comment type="caution">
    <text evidence="2">The sequence shown here is derived from an EMBL/GenBank/DDBJ whole genome shotgun (WGS) entry which is preliminary data.</text>
</comment>
<feature type="signal peptide" evidence="1">
    <location>
        <begin position="1"/>
        <end position="19"/>
    </location>
</feature>
<evidence type="ECO:0000313" key="2">
    <source>
        <dbReference type="EMBL" id="MBB5576626.1"/>
    </source>
</evidence>
<evidence type="ECO:0000313" key="3">
    <source>
        <dbReference type="Proteomes" id="UP000549882"/>
    </source>
</evidence>
<gene>
    <name evidence="2" type="ORF">GGD50_005271</name>
</gene>
<dbReference type="AlphaFoldDB" id="A0A7W8XW59"/>
<accession>A0A7W8XW59</accession>
<protein>
    <recommendedName>
        <fullName evidence="4">Cysteine rich repeat protein</fullName>
    </recommendedName>
</protein>
<dbReference type="GO" id="GO:0016020">
    <property type="term" value="C:membrane"/>
    <property type="evidence" value="ECO:0007669"/>
    <property type="project" value="InterPro"/>
</dbReference>
<dbReference type="InterPro" id="IPR039728">
    <property type="entry name" value="GLG1"/>
</dbReference>
<dbReference type="InterPro" id="IPR001893">
    <property type="entry name" value="Cys-rich_GLG1_repeat"/>
</dbReference>
<dbReference type="Proteomes" id="UP000549882">
    <property type="component" value="Unassembled WGS sequence"/>
</dbReference>
<dbReference type="PANTHER" id="PTHR11884:SF1">
    <property type="entry name" value="GOLGI APPARATUS PROTEIN 1"/>
    <property type="match status" value="1"/>
</dbReference>
<evidence type="ECO:0008006" key="4">
    <source>
        <dbReference type="Google" id="ProtNLM"/>
    </source>
</evidence>